<keyword evidence="4" id="KW-1185">Reference proteome</keyword>
<feature type="transmembrane region" description="Helical" evidence="2">
    <location>
        <begin position="32"/>
        <end position="50"/>
    </location>
</feature>
<gene>
    <name evidence="3" type="ORF">ACFQHW_09080</name>
</gene>
<proteinExistence type="predicted"/>
<evidence type="ECO:0000256" key="2">
    <source>
        <dbReference type="SAM" id="Phobius"/>
    </source>
</evidence>
<evidence type="ECO:0008006" key="5">
    <source>
        <dbReference type="Google" id="ProtNLM"/>
    </source>
</evidence>
<accession>A0ABW1UR10</accession>
<organism evidence="3 4">
    <name type="scientific">Lapidilactobacillus achengensis</name>
    <dbReference type="NCBI Taxonomy" id="2486000"/>
    <lineage>
        <taxon>Bacteria</taxon>
        <taxon>Bacillati</taxon>
        <taxon>Bacillota</taxon>
        <taxon>Bacilli</taxon>
        <taxon>Lactobacillales</taxon>
        <taxon>Lactobacillaceae</taxon>
        <taxon>Lapidilactobacillus</taxon>
    </lineage>
</organism>
<feature type="compositionally biased region" description="Basic and acidic residues" evidence="1">
    <location>
        <begin position="79"/>
        <end position="91"/>
    </location>
</feature>
<evidence type="ECO:0000313" key="4">
    <source>
        <dbReference type="Proteomes" id="UP001596310"/>
    </source>
</evidence>
<keyword evidence="2" id="KW-0812">Transmembrane</keyword>
<keyword evidence="2" id="KW-1133">Transmembrane helix</keyword>
<evidence type="ECO:0000256" key="1">
    <source>
        <dbReference type="SAM" id="MobiDB-lite"/>
    </source>
</evidence>
<feature type="transmembrane region" description="Helical" evidence="2">
    <location>
        <begin position="5"/>
        <end position="26"/>
    </location>
</feature>
<sequence>MLTLILLLIFIPILLIVVFSLIAGAVGLVWGMLKFLLPVIIIAALINLVFSRHRRESRTRPMTYESYDEHQSVKRPRKDLHDVHVHDQHANDDDEWSDF</sequence>
<feature type="region of interest" description="Disordered" evidence="1">
    <location>
        <begin position="57"/>
        <end position="99"/>
    </location>
</feature>
<reference evidence="4" key="1">
    <citation type="journal article" date="2019" name="Int. J. Syst. Evol. Microbiol.">
        <title>The Global Catalogue of Microorganisms (GCM) 10K type strain sequencing project: providing services to taxonomists for standard genome sequencing and annotation.</title>
        <authorList>
            <consortium name="The Broad Institute Genomics Platform"/>
            <consortium name="The Broad Institute Genome Sequencing Center for Infectious Disease"/>
            <person name="Wu L."/>
            <person name="Ma J."/>
        </authorList>
    </citation>
    <scope>NUCLEOTIDE SEQUENCE [LARGE SCALE GENOMIC DNA]</scope>
    <source>
        <strain evidence="4">CCM 8897</strain>
    </source>
</reference>
<dbReference type="EMBL" id="JBHSSM010000020">
    <property type="protein sequence ID" value="MFC6315713.1"/>
    <property type="molecule type" value="Genomic_DNA"/>
</dbReference>
<evidence type="ECO:0000313" key="3">
    <source>
        <dbReference type="EMBL" id="MFC6315713.1"/>
    </source>
</evidence>
<protein>
    <recommendedName>
        <fullName evidence="5">Phage shock protein G</fullName>
    </recommendedName>
</protein>
<dbReference type="Proteomes" id="UP001596310">
    <property type="component" value="Unassembled WGS sequence"/>
</dbReference>
<comment type="caution">
    <text evidence="3">The sequence shown here is derived from an EMBL/GenBank/DDBJ whole genome shotgun (WGS) entry which is preliminary data.</text>
</comment>
<name>A0ABW1UR10_9LACO</name>
<keyword evidence="2" id="KW-0472">Membrane</keyword>
<dbReference type="RefSeq" id="WP_125600715.1">
    <property type="nucleotide sequence ID" value="NZ_JBHSSM010000020.1"/>
</dbReference>